<proteinExistence type="predicted"/>
<protein>
    <submittedName>
        <fullName evidence="2">Leucine-rich repeat extensin-like protein 3</fullName>
    </submittedName>
</protein>
<dbReference type="Proteomes" id="UP001140949">
    <property type="component" value="Unassembled WGS sequence"/>
</dbReference>
<dbReference type="AlphaFoldDB" id="A0AAX6H5N6"/>
<comment type="caution">
    <text evidence="2">The sequence shown here is derived from an EMBL/GenBank/DDBJ whole genome shotgun (WGS) entry which is preliminary data.</text>
</comment>
<feature type="compositionally biased region" description="Basic residues" evidence="1">
    <location>
        <begin position="113"/>
        <end position="126"/>
    </location>
</feature>
<accession>A0AAX6H5N6</accession>
<dbReference type="EMBL" id="JANAVB010012198">
    <property type="protein sequence ID" value="KAJ6836329.1"/>
    <property type="molecule type" value="Genomic_DNA"/>
</dbReference>
<keyword evidence="3" id="KW-1185">Reference proteome</keyword>
<evidence type="ECO:0000313" key="2">
    <source>
        <dbReference type="EMBL" id="KAJ6836329.1"/>
    </source>
</evidence>
<reference evidence="2" key="2">
    <citation type="submission" date="2023-04" db="EMBL/GenBank/DDBJ databases">
        <authorList>
            <person name="Bruccoleri R.E."/>
            <person name="Oakeley E.J."/>
            <person name="Faust A.-M."/>
            <person name="Dessus-Babus S."/>
            <person name="Altorfer M."/>
            <person name="Burckhardt D."/>
            <person name="Oertli M."/>
            <person name="Naumann U."/>
            <person name="Petersen F."/>
            <person name="Wong J."/>
        </authorList>
    </citation>
    <scope>NUCLEOTIDE SEQUENCE</scope>
    <source>
        <strain evidence="2">GSM-AAB239-AS_SAM_17_03QT</strain>
        <tissue evidence="2">Leaf</tissue>
    </source>
</reference>
<evidence type="ECO:0000256" key="1">
    <source>
        <dbReference type="SAM" id="MobiDB-lite"/>
    </source>
</evidence>
<organism evidence="2 3">
    <name type="scientific">Iris pallida</name>
    <name type="common">Sweet iris</name>
    <dbReference type="NCBI Taxonomy" id="29817"/>
    <lineage>
        <taxon>Eukaryota</taxon>
        <taxon>Viridiplantae</taxon>
        <taxon>Streptophyta</taxon>
        <taxon>Embryophyta</taxon>
        <taxon>Tracheophyta</taxon>
        <taxon>Spermatophyta</taxon>
        <taxon>Magnoliopsida</taxon>
        <taxon>Liliopsida</taxon>
        <taxon>Asparagales</taxon>
        <taxon>Iridaceae</taxon>
        <taxon>Iridoideae</taxon>
        <taxon>Irideae</taxon>
        <taxon>Iris</taxon>
    </lineage>
</organism>
<feature type="region of interest" description="Disordered" evidence="1">
    <location>
        <begin position="86"/>
        <end position="179"/>
    </location>
</feature>
<sequence length="179" mass="19131">MAGDGERDGAAVVWRGGQRRDETVVGEGVEIEGSSASGNRGKLGLVSGGRRRWVLGGAGEKKRRGRLQAELDAARRGRRARVFEAVGGSRRGEAHRPRRRGNWGSGFAGAVKGFRRRGHGGGRSARRSVGLRWRRKRGEVGEGSVAGNFGGAALGHWSGSRGRDARRQRPRTGAAQEGE</sequence>
<evidence type="ECO:0000313" key="3">
    <source>
        <dbReference type="Proteomes" id="UP001140949"/>
    </source>
</evidence>
<name>A0AAX6H5N6_IRIPA</name>
<reference evidence="2" key="1">
    <citation type="journal article" date="2023" name="GigaByte">
        <title>Genome assembly of the bearded iris, Iris pallida Lam.</title>
        <authorList>
            <person name="Bruccoleri R.E."/>
            <person name="Oakeley E.J."/>
            <person name="Faust A.M.E."/>
            <person name="Altorfer M."/>
            <person name="Dessus-Babus S."/>
            <person name="Burckhardt D."/>
            <person name="Oertli M."/>
            <person name="Naumann U."/>
            <person name="Petersen F."/>
            <person name="Wong J."/>
        </authorList>
    </citation>
    <scope>NUCLEOTIDE SEQUENCE</scope>
    <source>
        <strain evidence="2">GSM-AAB239-AS_SAM_17_03QT</strain>
    </source>
</reference>
<gene>
    <name evidence="2" type="ORF">M6B38_328015</name>
</gene>